<evidence type="ECO:0000256" key="4">
    <source>
        <dbReference type="ARBA" id="ARBA00022840"/>
    </source>
</evidence>
<evidence type="ECO:0000256" key="2">
    <source>
        <dbReference type="ARBA" id="ARBA00022448"/>
    </source>
</evidence>
<feature type="domain" description="ABC transporter" evidence="5">
    <location>
        <begin position="2"/>
        <end position="214"/>
    </location>
</feature>
<organism evidence="6 7">
    <name type="scientific">Pseudonocardia hispaniensis</name>
    <dbReference type="NCBI Taxonomy" id="904933"/>
    <lineage>
        <taxon>Bacteria</taxon>
        <taxon>Bacillati</taxon>
        <taxon>Actinomycetota</taxon>
        <taxon>Actinomycetes</taxon>
        <taxon>Pseudonocardiales</taxon>
        <taxon>Pseudonocardiaceae</taxon>
        <taxon>Pseudonocardia</taxon>
    </lineage>
</organism>
<evidence type="ECO:0000313" key="6">
    <source>
        <dbReference type="EMBL" id="MFC5996277.1"/>
    </source>
</evidence>
<dbReference type="PANTHER" id="PTHR43776">
    <property type="entry name" value="TRANSPORT ATP-BINDING PROTEIN"/>
    <property type="match status" value="1"/>
</dbReference>
<sequence>MLEVDAVRFRYGPRLPWVVDGAHLRIPPGAILGLHGPSGTGKSTLARLVAGFLRPASGRILADGEPPAPGRGRPNPVQLVLQHAERAFDPRVRIRASLAETGADPAALASVDPQLVSPRWLDRYPHEMSGGELQRVNLARALLTAPRYLVADEISASLDALTQARLWHLLIDRVRRDSIGVLAISHDLALLDAVADRVLEWDDLADRGWASVATV</sequence>
<keyword evidence="3" id="KW-0547">Nucleotide-binding</keyword>
<keyword evidence="4 6" id="KW-0067">ATP-binding</keyword>
<gene>
    <name evidence="6" type="ORF">ACFQE5_18910</name>
</gene>
<name>A0ABW1J779_9PSEU</name>
<dbReference type="SUPFAM" id="SSF52540">
    <property type="entry name" value="P-loop containing nucleoside triphosphate hydrolases"/>
    <property type="match status" value="1"/>
</dbReference>
<dbReference type="InterPro" id="IPR027417">
    <property type="entry name" value="P-loop_NTPase"/>
</dbReference>
<keyword evidence="7" id="KW-1185">Reference proteome</keyword>
<proteinExistence type="inferred from homology"/>
<protein>
    <submittedName>
        <fullName evidence="6">ABC transporter ATP-binding protein</fullName>
    </submittedName>
</protein>
<dbReference type="PANTHER" id="PTHR43776:SF7">
    <property type="entry name" value="D,D-DIPEPTIDE TRANSPORT ATP-BINDING PROTEIN DDPF-RELATED"/>
    <property type="match status" value="1"/>
</dbReference>
<dbReference type="GO" id="GO:0005524">
    <property type="term" value="F:ATP binding"/>
    <property type="evidence" value="ECO:0007669"/>
    <property type="project" value="UniProtKB-KW"/>
</dbReference>
<evidence type="ECO:0000256" key="1">
    <source>
        <dbReference type="ARBA" id="ARBA00005417"/>
    </source>
</evidence>
<dbReference type="Pfam" id="PF00005">
    <property type="entry name" value="ABC_tran"/>
    <property type="match status" value="1"/>
</dbReference>
<dbReference type="RefSeq" id="WP_379586816.1">
    <property type="nucleotide sequence ID" value="NZ_JBHSQW010000035.1"/>
</dbReference>
<dbReference type="InterPro" id="IPR050319">
    <property type="entry name" value="ABC_transp_ATP-bind"/>
</dbReference>
<reference evidence="7" key="1">
    <citation type="journal article" date="2019" name="Int. J. Syst. Evol. Microbiol.">
        <title>The Global Catalogue of Microorganisms (GCM) 10K type strain sequencing project: providing services to taxonomists for standard genome sequencing and annotation.</title>
        <authorList>
            <consortium name="The Broad Institute Genomics Platform"/>
            <consortium name="The Broad Institute Genome Sequencing Center for Infectious Disease"/>
            <person name="Wu L."/>
            <person name="Ma J."/>
        </authorList>
    </citation>
    <scope>NUCLEOTIDE SEQUENCE [LARGE SCALE GENOMIC DNA]</scope>
    <source>
        <strain evidence="7">CCM 8391</strain>
    </source>
</reference>
<evidence type="ECO:0000256" key="3">
    <source>
        <dbReference type="ARBA" id="ARBA00022741"/>
    </source>
</evidence>
<dbReference type="InterPro" id="IPR017871">
    <property type="entry name" value="ABC_transporter-like_CS"/>
</dbReference>
<dbReference type="Gene3D" id="3.40.50.300">
    <property type="entry name" value="P-loop containing nucleotide triphosphate hydrolases"/>
    <property type="match status" value="1"/>
</dbReference>
<dbReference type="InterPro" id="IPR003593">
    <property type="entry name" value="AAA+_ATPase"/>
</dbReference>
<dbReference type="InterPro" id="IPR003439">
    <property type="entry name" value="ABC_transporter-like_ATP-bd"/>
</dbReference>
<comment type="similarity">
    <text evidence="1">Belongs to the ABC transporter superfamily.</text>
</comment>
<dbReference type="SMART" id="SM00382">
    <property type="entry name" value="AAA"/>
    <property type="match status" value="1"/>
</dbReference>
<keyword evidence="2" id="KW-0813">Transport</keyword>
<accession>A0ABW1J779</accession>
<comment type="caution">
    <text evidence="6">The sequence shown here is derived from an EMBL/GenBank/DDBJ whole genome shotgun (WGS) entry which is preliminary data.</text>
</comment>
<dbReference type="PROSITE" id="PS50893">
    <property type="entry name" value="ABC_TRANSPORTER_2"/>
    <property type="match status" value="1"/>
</dbReference>
<dbReference type="PROSITE" id="PS00211">
    <property type="entry name" value="ABC_TRANSPORTER_1"/>
    <property type="match status" value="1"/>
</dbReference>
<evidence type="ECO:0000259" key="5">
    <source>
        <dbReference type="PROSITE" id="PS50893"/>
    </source>
</evidence>
<dbReference type="EMBL" id="JBHSQW010000035">
    <property type="protein sequence ID" value="MFC5996277.1"/>
    <property type="molecule type" value="Genomic_DNA"/>
</dbReference>
<evidence type="ECO:0000313" key="7">
    <source>
        <dbReference type="Proteomes" id="UP001596302"/>
    </source>
</evidence>
<dbReference type="Proteomes" id="UP001596302">
    <property type="component" value="Unassembled WGS sequence"/>
</dbReference>